<dbReference type="KEGG" id="chig:CH63R_01164"/>
<accession>A0A1B7YVL0</accession>
<evidence type="ECO:0000313" key="1">
    <source>
        <dbReference type="EMBL" id="OBR15984.1"/>
    </source>
</evidence>
<protein>
    <submittedName>
        <fullName evidence="1">Uncharacterized protein</fullName>
    </submittedName>
</protein>
<name>A0A1B7YVL0_COLHI</name>
<organism evidence="1 2">
    <name type="scientific">Colletotrichum higginsianum (strain IMI 349063)</name>
    <name type="common">Crucifer anthracnose fungus</name>
    <dbReference type="NCBI Taxonomy" id="759273"/>
    <lineage>
        <taxon>Eukaryota</taxon>
        <taxon>Fungi</taxon>
        <taxon>Dikarya</taxon>
        <taxon>Ascomycota</taxon>
        <taxon>Pezizomycotina</taxon>
        <taxon>Sordariomycetes</taxon>
        <taxon>Hypocreomycetidae</taxon>
        <taxon>Glomerellales</taxon>
        <taxon>Glomerellaceae</taxon>
        <taxon>Colletotrichum</taxon>
        <taxon>Colletotrichum destructivum species complex</taxon>
    </lineage>
</organism>
<dbReference type="EMBL" id="LTAN01000001">
    <property type="protein sequence ID" value="OBR15984.1"/>
    <property type="molecule type" value="Genomic_DNA"/>
</dbReference>
<dbReference type="GeneID" id="28860246"/>
<keyword evidence="2" id="KW-1185">Reference proteome</keyword>
<comment type="caution">
    <text evidence="1">The sequence shown here is derived from an EMBL/GenBank/DDBJ whole genome shotgun (WGS) entry which is preliminary data.</text>
</comment>
<dbReference type="RefSeq" id="XP_018164501.1">
    <property type="nucleotide sequence ID" value="XM_018296139.1"/>
</dbReference>
<proteinExistence type="predicted"/>
<reference evidence="2" key="1">
    <citation type="journal article" date="2017" name="BMC Genomics">
        <title>Gapless genome assembly of Colletotrichum higginsianum reveals chromosome structure and association of transposable elements with secondary metabolite gene clusters.</title>
        <authorList>
            <person name="Dallery J.-F."/>
            <person name="Lapalu N."/>
            <person name="Zampounis A."/>
            <person name="Pigne S."/>
            <person name="Luyten I."/>
            <person name="Amselem J."/>
            <person name="Wittenberg A.H.J."/>
            <person name="Zhou S."/>
            <person name="de Queiroz M.V."/>
            <person name="Robin G.P."/>
            <person name="Auger A."/>
            <person name="Hainaut M."/>
            <person name="Henrissat B."/>
            <person name="Kim K.-T."/>
            <person name="Lee Y.-H."/>
            <person name="Lespinet O."/>
            <person name="Schwartz D.C."/>
            <person name="Thon M.R."/>
            <person name="O'Connell R.J."/>
        </authorList>
    </citation>
    <scope>NUCLEOTIDE SEQUENCE [LARGE SCALE GENOMIC DNA]</scope>
    <source>
        <strain evidence="2">IMI 349063</strain>
    </source>
</reference>
<dbReference type="Proteomes" id="UP000092177">
    <property type="component" value="Chromosome 1"/>
</dbReference>
<gene>
    <name evidence="1" type="ORF">CH63R_01164</name>
</gene>
<dbReference type="AlphaFoldDB" id="A0A1B7YVL0"/>
<sequence length="83" mass="9028">MDDDGKWDCTGTMSQQTNPLCTAAGSSELTVQQFKGRIVIWTTDRPTTRRNQKKGNAVGHLDTTSFSLISSLGLDATTHIRSA</sequence>
<dbReference type="VEuPathDB" id="FungiDB:CH63R_01164"/>
<evidence type="ECO:0000313" key="2">
    <source>
        <dbReference type="Proteomes" id="UP000092177"/>
    </source>
</evidence>